<accession>A0ABS8RY13</accession>
<dbReference type="EMBL" id="JACEIK010000178">
    <property type="protein sequence ID" value="MCD7451726.1"/>
    <property type="molecule type" value="Genomic_DNA"/>
</dbReference>
<evidence type="ECO:0000313" key="1">
    <source>
        <dbReference type="EMBL" id="MCD7451726.1"/>
    </source>
</evidence>
<gene>
    <name evidence="1" type="ORF">HAX54_013109</name>
</gene>
<protein>
    <submittedName>
        <fullName evidence="1">Uncharacterized protein</fullName>
    </submittedName>
</protein>
<comment type="caution">
    <text evidence="1">The sequence shown here is derived from an EMBL/GenBank/DDBJ whole genome shotgun (WGS) entry which is preliminary data.</text>
</comment>
<dbReference type="Proteomes" id="UP000823775">
    <property type="component" value="Unassembled WGS sequence"/>
</dbReference>
<evidence type="ECO:0000313" key="2">
    <source>
        <dbReference type="Proteomes" id="UP000823775"/>
    </source>
</evidence>
<keyword evidence="2" id="KW-1185">Reference proteome</keyword>
<sequence>MTSKDFLKCENNTVMKIEIKEEMEKKGDLVARESDEARRCSVVGFRRILARESGRYGSCFIMRVAGVNGGYGDDARGDRAEGFKGDGSHLDGNREEGKEGFMARFSGEHSLGELTGF</sequence>
<proteinExistence type="predicted"/>
<name>A0ABS8RY13_DATST</name>
<reference evidence="1 2" key="1">
    <citation type="journal article" date="2021" name="BMC Genomics">
        <title>Datura genome reveals duplications of psychoactive alkaloid biosynthetic genes and high mutation rate following tissue culture.</title>
        <authorList>
            <person name="Rajewski A."/>
            <person name="Carter-House D."/>
            <person name="Stajich J."/>
            <person name="Litt A."/>
        </authorList>
    </citation>
    <scope>NUCLEOTIDE SEQUENCE [LARGE SCALE GENOMIC DNA]</scope>
    <source>
        <strain evidence="1">AR-01</strain>
    </source>
</reference>
<organism evidence="1 2">
    <name type="scientific">Datura stramonium</name>
    <name type="common">Jimsonweed</name>
    <name type="synonym">Common thornapple</name>
    <dbReference type="NCBI Taxonomy" id="4076"/>
    <lineage>
        <taxon>Eukaryota</taxon>
        <taxon>Viridiplantae</taxon>
        <taxon>Streptophyta</taxon>
        <taxon>Embryophyta</taxon>
        <taxon>Tracheophyta</taxon>
        <taxon>Spermatophyta</taxon>
        <taxon>Magnoliopsida</taxon>
        <taxon>eudicotyledons</taxon>
        <taxon>Gunneridae</taxon>
        <taxon>Pentapetalae</taxon>
        <taxon>asterids</taxon>
        <taxon>lamiids</taxon>
        <taxon>Solanales</taxon>
        <taxon>Solanaceae</taxon>
        <taxon>Solanoideae</taxon>
        <taxon>Datureae</taxon>
        <taxon>Datura</taxon>
    </lineage>
</organism>